<dbReference type="Pfam" id="PF00264">
    <property type="entry name" value="Tyrosinase"/>
    <property type="match status" value="1"/>
</dbReference>
<dbReference type="SUPFAM" id="SSF48056">
    <property type="entry name" value="Di-copper centre-containing domain"/>
    <property type="match status" value="1"/>
</dbReference>
<comment type="caution">
    <text evidence="6">The sequence shown here is derived from an EMBL/GenBank/DDBJ whole genome shotgun (WGS) entry which is preliminary data.</text>
</comment>
<dbReference type="EMBL" id="PGCI01000236">
    <property type="protein sequence ID" value="PLW32728.1"/>
    <property type="molecule type" value="Genomic_DNA"/>
</dbReference>
<dbReference type="Proteomes" id="UP000235392">
    <property type="component" value="Unassembled WGS sequence"/>
</dbReference>
<dbReference type="GO" id="GO:0046872">
    <property type="term" value="F:metal ion binding"/>
    <property type="evidence" value="ECO:0007669"/>
    <property type="project" value="UniProtKB-KW"/>
</dbReference>
<dbReference type="InterPro" id="IPR008922">
    <property type="entry name" value="Di-copper_centre_dom_sf"/>
</dbReference>
<evidence type="ECO:0000313" key="6">
    <source>
        <dbReference type="EMBL" id="PLW15774.1"/>
    </source>
</evidence>
<dbReference type="GO" id="GO:0016491">
    <property type="term" value="F:oxidoreductase activity"/>
    <property type="evidence" value="ECO:0007669"/>
    <property type="project" value="InterPro"/>
</dbReference>
<dbReference type="AlphaFoldDB" id="A0A2N5SRB5"/>
<dbReference type="PROSITE" id="PS00497">
    <property type="entry name" value="TYROSINASE_1"/>
    <property type="match status" value="1"/>
</dbReference>
<dbReference type="Gene3D" id="1.10.1280.10">
    <property type="entry name" value="Di-copper center containing domain from catechol oxidase"/>
    <property type="match status" value="1"/>
</dbReference>
<evidence type="ECO:0000259" key="5">
    <source>
        <dbReference type="PROSITE" id="PS00497"/>
    </source>
</evidence>
<dbReference type="PANTHER" id="PTHR11474">
    <property type="entry name" value="TYROSINASE FAMILY MEMBER"/>
    <property type="match status" value="1"/>
</dbReference>
<accession>A0A2N5SRB5</accession>
<dbReference type="Proteomes" id="UP000235388">
    <property type="component" value="Unassembled WGS sequence"/>
</dbReference>
<organism evidence="6 8">
    <name type="scientific">Puccinia coronata f. sp. avenae</name>
    <dbReference type="NCBI Taxonomy" id="200324"/>
    <lineage>
        <taxon>Eukaryota</taxon>
        <taxon>Fungi</taxon>
        <taxon>Dikarya</taxon>
        <taxon>Basidiomycota</taxon>
        <taxon>Pucciniomycotina</taxon>
        <taxon>Pucciniomycetes</taxon>
        <taxon>Pucciniales</taxon>
        <taxon>Pucciniaceae</taxon>
        <taxon>Puccinia</taxon>
    </lineage>
</organism>
<feature type="region of interest" description="Disordered" evidence="3">
    <location>
        <begin position="49"/>
        <end position="118"/>
    </location>
</feature>
<protein>
    <recommendedName>
        <fullName evidence="5">Tyrosinase copper-binding domain-containing protein</fullName>
    </recommendedName>
</protein>
<feature type="domain" description="Tyrosinase copper-binding" evidence="5">
    <location>
        <begin position="181"/>
        <end position="198"/>
    </location>
</feature>
<dbReference type="PANTHER" id="PTHR11474:SF126">
    <property type="entry name" value="TYROSINASE-LIKE PROTEIN TYR-1-RELATED"/>
    <property type="match status" value="1"/>
</dbReference>
<dbReference type="OrthoDB" id="6132182at2759"/>
<evidence type="ECO:0000256" key="2">
    <source>
        <dbReference type="ARBA" id="ARBA00023008"/>
    </source>
</evidence>
<feature type="compositionally biased region" description="Pro residues" evidence="3">
    <location>
        <begin position="63"/>
        <end position="87"/>
    </location>
</feature>
<dbReference type="InterPro" id="IPR050316">
    <property type="entry name" value="Tyrosinase/Hemocyanin"/>
</dbReference>
<evidence type="ECO:0000256" key="1">
    <source>
        <dbReference type="ARBA" id="ARBA00022723"/>
    </source>
</evidence>
<dbReference type="PRINTS" id="PR00092">
    <property type="entry name" value="TYROSINASE"/>
</dbReference>
<dbReference type="EMBL" id="PGCJ01000887">
    <property type="protein sequence ID" value="PLW15774.1"/>
    <property type="molecule type" value="Genomic_DNA"/>
</dbReference>
<gene>
    <name evidence="6" type="ORF">PCANC_13443</name>
    <name evidence="7" type="ORF">PCASD_12414</name>
</gene>
<evidence type="ECO:0000313" key="9">
    <source>
        <dbReference type="Proteomes" id="UP000235392"/>
    </source>
</evidence>
<feature type="compositionally biased region" description="Low complexity" evidence="3">
    <location>
        <begin position="88"/>
        <end position="106"/>
    </location>
</feature>
<evidence type="ECO:0000313" key="7">
    <source>
        <dbReference type="EMBL" id="PLW32728.1"/>
    </source>
</evidence>
<evidence type="ECO:0000256" key="3">
    <source>
        <dbReference type="SAM" id="MobiDB-lite"/>
    </source>
</evidence>
<keyword evidence="8" id="KW-1185">Reference proteome</keyword>
<evidence type="ECO:0000313" key="8">
    <source>
        <dbReference type="Proteomes" id="UP000235388"/>
    </source>
</evidence>
<evidence type="ECO:0000256" key="4">
    <source>
        <dbReference type="SAM" id="SignalP"/>
    </source>
</evidence>
<name>A0A2N5SRB5_9BASI</name>
<reference evidence="8 9" key="1">
    <citation type="submission" date="2017-11" db="EMBL/GenBank/DDBJ databases">
        <title>De novo assembly and phasing of dikaryotic genomes from two isolates of Puccinia coronata f. sp. avenae, the causal agent of oat crown rust.</title>
        <authorList>
            <person name="Miller M.E."/>
            <person name="Zhang Y."/>
            <person name="Omidvar V."/>
            <person name="Sperschneider J."/>
            <person name="Schwessinger B."/>
            <person name="Raley C."/>
            <person name="Palmer J.M."/>
            <person name="Garnica D."/>
            <person name="Upadhyaya N."/>
            <person name="Rathjen J."/>
            <person name="Taylor J.M."/>
            <person name="Park R.F."/>
            <person name="Dodds P.N."/>
            <person name="Hirsch C.D."/>
            <person name="Kianian S.F."/>
            <person name="Figueroa M."/>
        </authorList>
    </citation>
    <scope>NUCLEOTIDE SEQUENCE [LARGE SCALE GENOMIC DNA]</scope>
    <source>
        <strain evidence="6">12NC29</strain>
        <strain evidence="7">12SD80</strain>
    </source>
</reference>
<proteinExistence type="predicted"/>
<feature type="signal peptide" evidence="4">
    <location>
        <begin position="1"/>
        <end position="24"/>
    </location>
</feature>
<feature type="chain" id="PRO_5015083578" description="Tyrosinase copper-binding domain-containing protein" evidence="4">
    <location>
        <begin position="25"/>
        <end position="362"/>
    </location>
</feature>
<dbReference type="InterPro" id="IPR002227">
    <property type="entry name" value="Tyrosinase_Cu-bd"/>
</dbReference>
<sequence>MFLFQTLRQRTILVFFVLLQLALSNSPVQARHGLTHVARHPQGWSWLPSFFQGMGRGNNSPAAAPPSPQSPPSSPSPTSPPSPPSPPSSQAAQNPSQPSSDSSPPQGAQIPANITSRANTAGCTEIRVRREWRKFSVDEQTAYINAVKCLAGLPSKLLPGGDYRRYDDFENVHSRMRSKIHWIASFLPWHRNFMFDYERSLREECGYSGNLPRWDWSLDAADMTQSPVWSNDPNVGFGSNGRDFDNVDDGIDGGVVTDGAFANWALYYPEYHQLQRNYNLPSQYKKAGRSYGSQFFDPEAVNRVLSQTTYQKFALALEGTDPSSTGPSLPGPHSMIHVIIGGDISPTAYAANEPFVPLYVAY</sequence>
<keyword evidence="1" id="KW-0479">Metal-binding</keyword>
<dbReference type="STRING" id="200324.A0A2N5SRB5"/>
<keyword evidence="4" id="KW-0732">Signal</keyword>
<keyword evidence="2" id="KW-0186">Copper</keyword>